<keyword evidence="2" id="KW-1185">Reference proteome</keyword>
<feature type="non-terminal residue" evidence="1">
    <location>
        <position position="436"/>
    </location>
</feature>
<dbReference type="AlphaFoldDB" id="A0A9W8MJ80"/>
<gene>
    <name evidence="1" type="ORF">H1R20_g6568</name>
</gene>
<name>A0A9W8MJ80_9AGAR</name>
<sequence>MLPIELLKKIIHFTISHHGLDDVPAQANGGEFFHQDWLRDRRALGQVCSSFRDVVAEITAEYVIITHRRDLEWIVVQFKCSVPGYSTNEQTQFLIESLGGPPVSSGSNLGHWTKRIDLRIVGGYDHSLIPILLEHTPNLLVFLVQNKGIPNSTLISRGRLPRETLAGLFKFSKRLECLRLESYNEAPTLRDICDISASLPGLVTLQLTYLYGFSIKTTELMNLAEDQVSSHLIFPSLTTLSIGATQQIGPAWKAGPEFLPAWDLLLGALSRNSDQLPRLKRIELSFIPFSSAGQNFFNIHASKIRRLTIPTFACLKNNFTNILTLCSQLETVILIHWVHHPAPDFPMSHPSLRRICLVAVTNLAQCPQLVGLHDGVTGSIDELLQHLHRFNGQFPHLHEVWIEDAGIWEGALDTLKSRWSSSWSVEIRDREGRPLA</sequence>
<organism evidence="1 2">
    <name type="scientific">Candolleomyces eurysporus</name>
    <dbReference type="NCBI Taxonomy" id="2828524"/>
    <lineage>
        <taxon>Eukaryota</taxon>
        <taxon>Fungi</taxon>
        <taxon>Dikarya</taxon>
        <taxon>Basidiomycota</taxon>
        <taxon>Agaricomycotina</taxon>
        <taxon>Agaricomycetes</taxon>
        <taxon>Agaricomycetidae</taxon>
        <taxon>Agaricales</taxon>
        <taxon>Agaricineae</taxon>
        <taxon>Psathyrellaceae</taxon>
        <taxon>Candolleomyces</taxon>
    </lineage>
</organism>
<reference evidence="1" key="1">
    <citation type="submission" date="2022-06" db="EMBL/GenBank/DDBJ databases">
        <title>Genome Sequence of Candolleomyces eurysporus.</title>
        <authorList>
            <person name="Buettner E."/>
        </authorList>
    </citation>
    <scope>NUCLEOTIDE SEQUENCE</scope>
    <source>
        <strain evidence="1">VTCC 930004</strain>
    </source>
</reference>
<proteinExistence type="predicted"/>
<comment type="caution">
    <text evidence="1">The sequence shown here is derived from an EMBL/GenBank/DDBJ whole genome shotgun (WGS) entry which is preliminary data.</text>
</comment>
<dbReference type="Gene3D" id="3.80.10.10">
    <property type="entry name" value="Ribonuclease Inhibitor"/>
    <property type="match status" value="1"/>
</dbReference>
<dbReference type="Proteomes" id="UP001140091">
    <property type="component" value="Unassembled WGS sequence"/>
</dbReference>
<evidence type="ECO:0000313" key="2">
    <source>
        <dbReference type="Proteomes" id="UP001140091"/>
    </source>
</evidence>
<dbReference type="SUPFAM" id="SSF52047">
    <property type="entry name" value="RNI-like"/>
    <property type="match status" value="1"/>
</dbReference>
<protein>
    <submittedName>
        <fullName evidence="1">Uncharacterized protein</fullName>
    </submittedName>
</protein>
<evidence type="ECO:0000313" key="1">
    <source>
        <dbReference type="EMBL" id="KAJ2930534.1"/>
    </source>
</evidence>
<dbReference type="OrthoDB" id="3171058at2759"/>
<dbReference type="InterPro" id="IPR032675">
    <property type="entry name" value="LRR_dom_sf"/>
</dbReference>
<dbReference type="EMBL" id="JANBPK010000832">
    <property type="protein sequence ID" value="KAJ2930534.1"/>
    <property type="molecule type" value="Genomic_DNA"/>
</dbReference>
<accession>A0A9W8MJ80</accession>